<evidence type="ECO:0000256" key="1">
    <source>
        <dbReference type="ARBA" id="ARBA00004496"/>
    </source>
</evidence>
<dbReference type="Proteomes" id="UP000287352">
    <property type="component" value="Unassembled WGS sequence"/>
</dbReference>
<proteinExistence type="inferred from homology"/>
<dbReference type="AlphaFoldDB" id="A0A402A5Z0"/>
<accession>A0A402A5Z0</accession>
<dbReference type="InterPro" id="IPR023101">
    <property type="entry name" value="AF1862-like_dom_sf"/>
</dbReference>
<sequence length="130" mass="14983">MQTLDQQYATNVLKKVELVRKDADYKKYGAISHSLPILIHNAGLAQALSFVDSRKEPIFKTFLKDLSQTVVGDETLLQKSRESDLISYMQLTHRVLNALLWYKRFAQSILEVEASEDLEVRDTPNEKQEQ</sequence>
<keyword evidence="4" id="KW-0051">Antiviral defense</keyword>
<dbReference type="SUPFAM" id="SSF158568">
    <property type="entry name" value="AF1862-like"/>
    <property type="match status" value="1"/>
</dbReference>
<keyword evidence="3" id="KW-0963">Cytoplasm</keyword>
<evidence type="ECO:0000256" key="3">
    <source>
        <dbReference type="ARBA" id="ARBA00022490"/>
    </source>
</evidence>
<evidence type="ECO:0000256" key="2">
    <source>
        <dbReference type="ARBA" id="ARBA00006161"/>
    </source>
</evidence>
<dbReference type="Pfam" id="PF09701">
    <property type="entry name" value="Cas_Cmr5"/>
    <property type="match status" value="1"/>
</dbReference>
<dbReference type="EMBL" id="BIFR01000002">
    <property type="protein sequence ID" value="GCE14567.1"/>
    <property type="molecule type" value="Genomic_DNA"/>
</dbReference>
<dbReference type="OrthoDB" id="32929at2"/>
<keyword evidence="7" id="KW-1185">Reference proteome</keyword>
<reference evidence="7" key="1">
    <citation type="submission" date="2018-12" db="EMBL/GenBank/DDBJ databases">
        <title>Tengunoibacter tsumagoiensis gen. nov., sp. nov., Dictyobacter kobayashii sp. nov., D. alpinus sp. nov., and D. joshuensis sp. nov. and description of Dictyobacteraceae fam. nov. within the order Ktedonobacterales isolated from Tengu-no-mugimeshi.</title>
        <authorList>
            <person name="Wang C.M."/>
            <person name="Zheng Y."/>
            <person name="Sakai Y."/>
            <person name="Toyoda A."/>
            <person name="Minakuchi Y."/>
            <person name="Abe K."/>
            <person name="Yokota A."/>
            <person name="Yabe S."/>
        </authorList>
    </citation>
    <scope>NUCLEOTIDE SEQUENCE [LARGE SCALE GENOMIC DNA]</scope>
    <source>
        <strain evidence="7">Uno3</strain>
    </source>
</reference>
<organism evidence="6 7">
    <name type="scientific">Tengunoibacter tsumagoiensis</name>
    <dbReference type="NCBI Taxonomy" id="2014871"/>
    <lineage>
        <taxon>Bacteria</taxon>
        <taxon>Bacillati</taxon>
        <taxon>Chloroflexota</taxon>
        <taxon>Ktedonobacteria</taxon>
        <taxon>Ktedonobacterales</taxon>
        <taxon>Dictyobacteraceae</taxon>
        <taxon>Tengunoibacter</taxon>
    </lineage>
</organism>
<dbReference type="RefSeq" id="WP_126582126.1">
    <property type="nucleotide sequence ID" value="NZ_BIFR01000002.1"/>
</dbReference>
<evidence type="ECO:0000313" key="6">
    <source>
        <dbReference type="EMBL" id="GCE14567.1"/>
    </source>
</evidence>
<gene>
    <name evidence="6" type="primary">cmr5</name>
    <name evidence="6" type="ORF">KTT_44260</name>
</gene>
<dbReference type="GO" id="GO:0051607">
    <property type="term" value="P:defense response to virus"/>
    <property type="evidence" value="ECO:0007669"/>
    <property type="project" value="UniProtKB-KW"/>
</dbReference>
<dbReference type="GO" id="GO:0005737">
    <property type="term" value="C:cytoplasm"/>
    <property type="evidence" value="ECO:0007669"/>
    <property type="project" value="UniProtKB-SubCell"/>
</dbReference>
<dbReference type="InterPro" id="IPR010160">
    <property type="entry name" value="CRISPR-assoc_prot_Cmr5"/>
</dbReference>
<dbReference type="Gene3D" id="1.10.520.30">
    <property type="entry name" value="AF1862-like domain"/>
    <property type="match status" value="1"/>
</dbReference>
<protein>
    <recommendedName>
        <fullName evidence="5">CRISPR type III-B/RAMP module-associated protein Cmr5</fullName>
    </recommendedName>
</protein>
<evidence type="ECO:0000313" key="7">
    <source>
        <dbReference type="Proteomes" id="UP000287352"/>
    </source>
</evidence>
<comment type="similarity">
    <text evidence="2">Belongs to the CRISPR system Cmr5 family.</text>
</comment>
<comment type="caution">
    <text evidence="6">The sequence shown here is derived from an EMBL/GenBank/DDBJ whole genome shotgun (WGS) entry which is preliminary data.</text>
</comment>
<evidence type="ECO:0000256" key="5">
    <source>
        <dbReference type="ARBA" id="ARBA00030001"/>
    </source>
</evidence>
<name>A0A402A5Z0_9CHLR</name>
<comment type="subcellular location">
    <subcellularLocation>
        <location evidence="1">Cytoplasm</location>
    </subcellularLocation>
</comment>
<evidence type="ECO:0000256" key="4">
    <source>
        <dbReference type="ARBA" id="ARBA00023118"/>
    </source>
</evidence>